<dbReference type="PROSITE" id="PS50949">
    <property type="entry name" value="HTH_GNTR"/>
    <property type="match status" value="1"/>
</dbReference>
<evidence type="ECO:0000256" key="2">
    <source>
        <dbReference type="ARBA" id="ARBA00022898"/>
    </source>
</evidence>
<dbReference type="GO" id="GO:0003700">
    <property type="term" value="F:DNA-binding transcription factor activity"/>
    <property type="evidence" value="ECO:0007669"/>
    <property type="project" value="InterPro"/>
</dbReference>
<comment type="caution">
    <text evidence="7">The sequence shown here is derived from an EMBL/GenBank/DDBJ whole genome shotgun (WGS) entry which is preliminary data.</text>
</comment>
<evidence type="ECO:0000256" key="4">
    <source>
        <dbReference type="ARBA" id="ARBA00023125"/>
    </source>
</evidence>
<sequence length="478" mass="49762">MDHLVGALGLWSTGRGPLYLLLARRIRELIDEGRLRPGALLPPERALAAALAVGRTTVVGAYGTLRAEGRIVRRQGSGTRVAEAALVPGDVAETDNPIFLHLLQPPAGVILLSCAAPDGPPPELRAAYARMELPARGLGYHPAGLDGLRAAVAARYAARGVPTDPGQILVTTGGQQALSLLTRLLVGPGDRVLVEAPTYPGTLDLLREAGAVLRPVAVGPDGVDPEAAIRTLSEERPALACLGSVYQNPTGSVLPPLVGRRIAAAAARAGVPLIDDEVPAELSFSGEAPPTVAGYVDDGAVISVGSLSKVVWGGLRIGWVRAPAAMVTRLARLKAVHDLGTDVPAQLVATDLLSGLDALLARRRRELRHGHDHLRELLASRLPEWDCPPVQGGQTVWVRLPYGDGVAFAQLALRHGVGVLPGVCLDAAGGSRPYLRLHFVTSDAELTEAVDRLAAAWAAYDGRGALEGTGAALGGITV</sequence>
<dbReference type="InterPro" id="IPR004839">
    <property type="entry name" value="Aminotransferase_I/II_large"/>
</dbReference>
<keyword evidence="7" id="KW-0032">Aminotransferase</keyword>
<accession>A0A6G4U331</accession>
<dbReference type="GO" id="GO:0003677">
    <property type="term" value="F:DNA binding"/>
    <property type="evidence" value="ECO:0007669"/>
    <property type="project" value="UniProtKB-KW"/>
</dbReference>
<dbReference type="InterPro" id="IPR036388">
    <property type="entry name" value="WH-like_DNA-bd_sf"/>
</dbReference>
<evidence type="ECO:0000256" key="1">
    <source>
        <dbReference type="ARBA" id="ARBA00005384"/>
    </source>
</evidence>
<feature type="domain" description="HTH gntR-type" evidence="6">
    <location>
        <begin position="16"/>
        <end position="84"/>
    </location>
</feature>
<dbReference type="Proteomes" id="UP000481583">
    <property type="component" value="Unassembled WGS sequence"/>
</dbReference>
<dbReference type="InterPro" id="IPR036390">
    <property type="entry name" value="WH_DNA-bd_sf"/>
</dbReference>
<dbReference type="Pfam" id="PF00392">
    <property type="entry name" value="GntR"/>
    <property type="match status" value="1"/>
</dbReference>
<evidence type="ECO:0000256" key="3">
    <source>
        <dbReference type="ARBA" id="ARBA00023015"/>
    </source>
</evidence>
<dbReference type="InterPro" id="IPR051446">
    <property type="entry name" value="HTH_trans_reg/aminotransferase"/>
</dbReference>
<dbReference type="EMBL" id="JAAKZV010000072">
    <property type="protein sequence ID" value="NGN65768.1"/>
    <property type="molecule type" value="Genomic_DNA"/>
</dbReference>
<keyword evidence="7" id="KW-0808">Transferase</keyword>
<reference evidence="7 8" key="1">
    <citation type="submission" date="2020-02" db="EMBL/GenBank/DDBJ databases">
        <title>Whole-genome analyses of novel actinobacteria.</title>
        <authorList>
            <person name="Sahin N."/>
        </authorList>
    </citation>
    <scope>NUCLEOTIDE SEQUENCE [LARGE SCALE GENOMIC DNA]</scope>
    <source>
        <strain evidence="7 8">A7024</strain>
    </source>
</reference>
<evidence type="ECO:0000256" key="5">
    <source>
        <dbReference type="ARBA" id="ARBA00023163"/>
    </source>
</evidence>
<dbReference type="SMART" id="SM00345">
    <property type="entry name" value="HTH_GNTR"/>
    <property type="match status" value="1"/>
</dbReference>
<dbReference type="Gene3D" id="3.40.640.10">
    <property type="entry name" value="Type I PLP-dependent aspartate aminotransferase-like (Major domain)"/>
    <property type="match status" value="1"/>
</dbReference>
<dbReference type="Gene3D" id="1.10.10.10">
    <property type="entry name" value="Winged helix-like DNA-binding domain superfamily/Winged helix DNA-binding domain"/>
    <property type="match status" value="1"/>
</dbReference>
<dbReference type="PANTHER" id="PTHR46577">
    <property type="entry name" value="HTH-TYPE TRANSCRIPTIONAL REGULATORY PROTEIN GABR"/>
    <property type="match status" value="1"/>
</dbReference>
<gene>
    <name evidence="7" type="ORF">G5C51_17915</name>
</gene>
<dbReference type="GO" id="GO:0030170">
    <property type="term" value="F:pyridoxal phosphate binding"/>
    <property type="evidence" value="ECO:0007669"/>
    <property type="project" value="InterPro"/>
</dbReference>
<keyword evidence="8" id="KW-1185">Reference proteome</keyword>
<name>A0A6G4U331_9ACTN</name>
<protein>
    <submittedName>
        <fullName evidence="7">PLP-dependent aminotransferase family protein</fullName>
    </submittedName>
</protein>
<organism evidence="7 8">
    <name type="scientific">Streptomyces coryli</name>
    <dbReference type="NCBI Taxonomy" id="1128680"/>
    <lineage>
        <taxon>Bacteria</taxon>
        <taxon>Bacillati</taxon>
        <taxon>Actinomycetota</taxon>
        <taxon>Actinomycetes</taxon>
        <taxon>Kitasatosporales</taxon>
        <taxon>Streptomycetaceae</taxon>
        <taxon>Streptomyces</taxon>
    </lineage>
</organism>
<dbReference type="InterPro" id="IPR015424">
    <property type="entry name" value="PyrdxlP-dep_Trfase"/>
</dbReference>
<keyword evidence="4" id="KW-0238">DNA-binding</keyword>
<dbReference type="InterPro" id="IPR000524">
    <property type="entry name" value="Tscrpt_reg_HTH_GntR"/>
</dbReference>
<dbReference type="CDD" id="cd07377">
    <property type="entry name" value="WHTH_GntR"/>
    <property type="match status" value="1"/>
</dbReference>
<dbReference type="AlphaFoldDB" id="A0A6G4U331"/>
<dbReference type="InterPro" id="IPR015421">
    <property type="entry name" value="PyrdxlP-dep_Trfase_major"/>
</dbReference>
<keyword evidence="3" id="KW-0805">Transcription regulation</keyword>
<keyword evidence="2" id="KW-0663">Pyridoxal phosphate</keyword>
<dbReference type="SUPFAM" id="SSF53383">
    <property type="entry name" value="PLP-dependent transferases"/>
    <property type="match status" value="1"/>
</dbReference>
<dbReference type="CDD" id="cd00609">
    <property type="entry name" value="AAT_like"/>
    <property type="match status" value="1"/>
</dbReference>
<dbReference type="SUPFAM" id="SSF46785">
    <property type="entry name" value="Winged helix' DNA-binding domain"/>
    <property type="match status" value="1"/>
</dbReference>
<dbReference type="PANTHER" id="PTHR46577:SF1">
    <property type="entry name" value="HTH-TYPE TRANSCRIPTIONAL REGULATORY PROTEIN GABR"/>
    <property type="match status" value="1"/>
</dbReference>
<dbReference type="Pfam" id="PF00155">
    <property type="entry name" value="Aminotran_1_2"/>
    <property type="match status" value="1"/>
</dbReference>
<evidence type="ECO:0000259" key="6">
    <source>
        <dbReference type="PROSITE" id="PS50949"/>
    </source>
</evidence>
<evidence type="ECO:0000313" key="7">
    <source>
        <dbReference type="EMBL" id="NGN65768.1"/>
    </source>
</evidence>
<comment type="similarity">
    <text evidence="1">In the C-terminal section; belongs to the class-I pyridoxal-phosphate-dependent aminotransferase family.</text>
</comment>
<proteinExistence type="inferred from homology"/>
<dbReference type="GO" id="GO:0008483">
    <property type="term" value="F:transaminase activity"/>
    <property type="evidence" value="ECO:0007669"/>
    <property type="project" value="UniProtKB-KW"/>
</dbReference>
<evidence type="ECO:0000313" key="8">
    <source>
        <dbReference type="Proteomes" id="UP000481583"/>
    </source>
</evidence>
<keyword evidence="5" id="KW-0804">Transcription</keyword>